<protein>
    <recommendedName>
        <fullName evidence="6">PatG domain-containing protein</fullName>
    </recommendedName>
</protein>
<gene>
    <name evidence="4" type="ORF">QWZ16_18150</name>
</gene>
<dbReference type="InterPro" id="IPR040636">
    <property type="entry name" value="PatG_C"/>
</dbReference>
<evidence type="ECO:0000259" key="2">
    <source>
        <dbReference type="Pfam" id="PF18047"/>
    </source>
</evidence>
<evidence type="ECO:0000259" key="3">
    <source>
        <dbReference type="Pfam" id="PF18065"/>
    </source>
</evidence>
<reference evidence="5" key="1">
    <citation type="journal article" date="2019" name="Int. J. Syst. Evol. Microbiol.">
        <title>The Global Catalogue of Microorganisms (GCM) 10K type strain sequencing project: providing services to taxonomists for standard genome sequencing and annotation.</title>
        <authorList>
            <consortium name="The Broad Institute Genomics Platform"/>
            <consortium name="The Broad Institute Genome Sequencing Center for Infectious Disease"/>
            <person name="Wu L."/>
            <person name="Ma J."/>
        </authorList>
    </citation>
    <scope>NUCLEOTIDE SEQUENCE [LARGE SCALE GENOMIC DNA]</scope>
    <source>
        <strain evidence="5">CECT 7398</strain>
    </source>
</reference>
<feature type="compositionally biased region" description="Basic and acidic residues" evidence="1">
    <location>
        <begin position="18"/>
        <end position="33"/>
    </location>
</feature>
<dbReference type="EMBL" id="JAUFQC010000027">
    <property type="protein sequence ID" value="MDN3611524.1"/>
    <property type="molecule type" value="Genomic_DNA"/>
</dbReference>
<evidence type="ECO:0000313" key="5">
    <source>
        <dbReference type="Proteomes" id="UP001238540"/>
    </source>
</evidence>
<evidence type="ECO:0008006" key="6">
    <source>
        <dbReference type="Google" id="ProtNLM"/>
    </source>
</evidence>
<dbReference type="InterPro" id="IPR040483">
    <property type="entry name" value="PatG_dom"/>
</dbReference>
<comment type="caution">
    <text evidence="4">The sequence shown here is derived from an EMBL/GenBank/DDBJ whole genome shotgun (WGS) entry which is preliminary data.</text>
</comment>
<proteinExistence type="predicted"/>
<organism evidence="4 5">
    <name type="scientific">Vibrio ostreicida</name>
    <dbReference type="NCBI Taxonomy" id="526588"/>
    <lineage>
        <taxon>Bacteria</taxon>
        <taxon>Pseudomonadati</taxon>
        <taxon>Pseudomonadota</taxon>
        <taxon>Gammaproteobacteria</taxon>
        <taxon>Vibrionales</taxon>
        <taxon>Vibrionaceae</taxon>
        <taxon>Vibrio</taxon>
    </lineage>
</organism>
<feature type="domain" description="PatG" evidence="2">
    <location>
        <begin position="103"/>
        <end position="195"/>
    </location>
</feature>
<dbReference type="Pfam" id="PF18047">
    <property type="entry name" value="PatG_D"/>
    <property type="match status" value="1"/>
</dbReference>
<evidence type="ECO:0000256" key="1">
    <source>
        <dbReference type="SAM" id="MobiDB-lite"/>
    </source>
</evidence>
<accession>A0ABT8BYS7</accession>
<feature type="domain" description="PatG C-terminal" evidence="3">
    <location>
        <begin position="243"/>
        <end position="362"/>
    </location>
</feature>
<dbReference type="RefSeq" id="WP_217702154.1">
    <property type="nucleotide sequence ID" value="NZ_JABEYA020000005.1"/>
</dbReference>
<name>A0ABT8BYS7_9VIBR</name>
<sequence>MSEHTTTNDNALNNPEPSTRDTDATSLVDKNRQTDAIVPLSEQDERCQQSSGSMAHKLGEDERVQVAQCATKPTEEIIDCAHQELHQEQNVAQLTLNAPITDYIYAVGVLKPEFPNQGLQEAFYNAAQTLNASEYDYYGVLDHTDSTGTRPYFYIAEQVRWVLSIHDVDTYVLLPRSKAELVSFIKALKSPDNSLLSVLSTVVGVVDNSSVSDGTNQNSALTHVVCNHLFCQTLEQLHDSLKKETGVTTGVIQHVLKGLEYQPNDGRSDFSRAKNYLAYRYPRLYLTTHTLSKELSSNEAGYFLDDVSATYTDLASPHTIVDLVFTYKNKGRNYNAQPEVHYHCSVDVTHQFPFVNASLQKFMPLTVMAS</sequence>
<dbReference type="Proteomes" id="UP001238540">
    <property type="component" value="Unassembled WGS sequence"/>
</dbReference>
<feature type="compositionally biased region" description="Polar residues" evidence="1">
    <location>
        <begin position="1"/>
        <end position="17"/>
    </location>
</feature>
<dbReference type="Pfam" id="PF18065">
    <property type="entry name" value="PatG_C"/>
    <property type="match status" value="1"/>
</dbReference>
<keyword evidence="5" id="KW-1185">Reference proteome</keyword>
<evidence type="ECO:0000313" key="4">
    <source>
        <dbReference type="EMBL" id="MDN3611524.1"/>
    </source>
</evidence>
<feature type="region of interest" description="Disordered" evidence="1">
    <location>
        <begin position="1"/>
        <end position="48"/>
    </location>
</feature>